<evidence type="ECO:0000313" key="3">
    <source>
        <dbReference type="Proteomes" id="UP001459277"/>
    </source>
</evidence>
<feature type="region of interest" description="Disordered" evidence="1">
    <location>
        <begin position="1"/>
        <end position="41"/>
    </location>
</feature>
<evidence type="ECO:0000256" key="1">
    <source>
        <dbReference type="SAM" id="MobiDB-lite"/>
    </source>
</evidence>
<keyword evidence="3" id="KW-1185">Reference proteome</keyword>
<gene>
    <name evidence="2" type="ORF">SO802_018565</name>
</gene>
<dbReference type="EMBL" id="JAZDWU010000006">
    <property type="protein sequence ID" value="KAK9998962.1"/>
    <property type="molecule type" value="Genomic_DNA"/>
</dbReference>
<organism evidence="2 3">
    <name type="scientific">Lithocarpus litseifolius</name>
    <dbReference type="NCBI Taxonomy" id="425828"/>
    <lineage>
        <taxon>Eukaryota</taxon>
        <taxon>Viridiplantae</taxon>
        <taxon>Streptophyta</taxon>
        <taxon>Embryophyta</taxon>
        <taxon>Tracheophyta</taxon>
        <taxon>Spermatophyta</taxon>
        <taxon>Magnoliopsida</taxon>
        <taxon>eudicotyledons</taxon>
        <taxon>Gunneridae</taxon>
        <taxon>Pentapetalae</taxon>
        <taxon>rosids</taxon>
        <taxon>fabids</taxon>
        <taxon>Fagales</taxon>
        <taxon>Fagaceae</taxon>
        <taxon>Lithocarpus</taxon>
    </lineage>
</organism>
<name>A0AAW2CN40_9ROSI</name>
<sequence>MDHLRKVHSLDTFRGAPPPQQHAKNSPSTQNIDKDPYGLEKQGLLQLDPSPQFSEIIKALYSSLSDFLSSISTTFKNLANGYDIDGKYRMDMMERSLKLPKRTESRLSRSWWWDSHVSPKNSKWLAENLEGEHYDSILSF</sequence>
<protein>
    <submittedName>
        <fullName evidence="2">Uncharacterized protein</fullName>
    </submittedName>
</protein>
<dbReference type="AlphaFoldDB" id="A0AAW2CN40"/>
<dbReference type="Proteomes" id="UP001459277">
    <property type="component" value="Unassembled WGS sequence"/>
</dbReference>
<feature type="compositionally biased region" description="Basic and acidic residues" evidence="1">
    <location>
        <begin position="1"/>
        <end position="11"/>
    </location>
</feature>
<accession>A0AAW2CN40</accession>
<reference evidence="2 3" key="1">
    <citation type="submission" date="2024-01" db="EMBL/GenBank/DDBJ databases">
        <title>A telomere-to-telomere, gap-free genome of sweet tea (Lithocarpus litseifolius).</title>
        <authorList>
            <person name="Zhou J."/>
        </authorList>
    </citation>
    <scope>NUCLEOTIDE SEQUENCE [LARGE SCALE GENOMIC DNA]</scope>
    <source>
        <strain evidence="2">Zhou-2022a</strain>
        <tissue evidence="2">Leaf</tissue>
    </source>
</reference>
<comment type="caution">
    <text evidence="2">The sequence shown here is derived from an EMBL/GenBank/DDBJ whole genome shotgun (WGS) entry which is preliminary data.</text>
</comment>
<proteinExistence type="predicted"/>
<evidence type="ECO:0000313" key="2">
    <source>
        <dbReference type="EMBL" id="KAK9998962.1"/>
    </source>
</evidence>
<feature type="compositionally biased region" description="Polar residues" evidence="1">
    <location>
        <begin position="22"/>
        <end position="31"/>
    </location>
</feature>